<dbReference type="EMBL" id="BTCM01000001">
    <property type="protein sequence ID" value="GMK53626.1"/>
    <property type="molecule type" value="Genomic_DNA"/>
</dbReference>
<organism evidence="2 3">
    <name type="scientific">Cutaneotrichosporon spelunceum</name>
    <dbReference type="NCBI Taxonomy" id="1672016"/>
    <lineage>
        <taxon>Eukaryota</taxon>
        <taxon>Fungi</taxon>
        <taxon>Dikarya</taxon>
        <taxon>Basidiomycota</taxon>
        <taxon>Agaricomycotina</taxon>
        <taxon>Tremellomycetes</taxon>
        <taxon>Trichosporonales</taxon>
        <taxon>Trichosporonaceae</taxon>
        <taxon>Cutaneotrichosporon</taxon>
    </lineage>
</organism>
<protein>
    <submittedName>
        <fullName evidence="2">Uncharacterized protein</fullName>
    </submittedName>
</protein>
<gene>
    <name evidence="2" type="ORF">CspeluHIS016_0102120</name>
</gene>
<feature type="transmembrane region" description="Helical" evidence="1">
    <location>
        <begin position="71"/>
        <end position="90"/>
    </location>
</feature>
<proteinExistence type="predicted"/>
<reference evidence="2" key="1">
    <citation type="journal article" date="2023" name="BMC Genomics">
        <title>Chromosome-level genome assemblies of Cutaneotrichosporon spp. (Trichosporonales, Basidiomycota) reveal imbalanced evolution between nucleotide sequences and chromosome synteny.</title>
        <authorList>
            <person name="Kobayashi Y."/>
            <person name="Kayamori A."/>
            <person name="Aoki K."/>
            <person name="Shiwa Y."/>
            <person name="Matsutani M."/>
            <person name="Fujita N."/>
            <person name="Sugita T."/>
            <person name="Iwasaki W."/>
            <person name="Tanaka N."/>
            <person name="Takashima M."/>
        </authorList>
    </citation>
    <scope>NUCLEOTIDE SEQUENCE</scope>
    <source>
        <strain evidence="2">HIS016</strain>
    </source>
</reference>
<reference evidence="2" key="2">
    <citation type="submission" date="2023-06" db="EMBL/GenBank/DDBJ databases">
        <authorList>
            <person name="Kobayashi Y."/>
            <person name="Kayamori A."/>
            <person name="Aoki K."/>
            <person name="Shiwa Y."/>
            <person name="Fujita N."/>
            <person name="Sugita T."/>
            <person name="Iwasaki W."/>
            <person name="Tanaka N."/>
            <person name="Takashima M."/>
        </authorList>
    </citation>
    <scope>NUCLEOTIDE SEQUENCE</scope>
    <source>
        <strain evidence="2">HIS016</strain>
    </source>
</reference>
<evidence type="ECO:0000313" key="2">
    <source>
        <dbReference type="EMBL" id="GMK53626.1"/>
    </source>
</evidence>
<dbReference type="AlphaFoldDB" id="A0AAD3TNM0"/>
<evidence type="ECO:0000313" key="3">
    <source>
        <dbReference type="Proteomes" id="UP001222932"/>
    </source>
</evidence>
<keyword evidence="1" id="KW-1133">Transmembrane helix</keyword>
<name>A0AAD3TNM0_9TREE</name>
<keyword evidence="1" id="KW-0472">Membrane</keyword>
<comment type="caution">
    <text evidence="2">The sequence shown here is derived from an EMBL/GenBank/DDBJ whole genome shotgun (WGS) entry which is preliminary data.</text>
</comment>
<dbReference type="Proteomes" id="UP001222932">
    <property type="component" value="Unassembled WGS sequence"/>
</dbReference>
<keyword evidence="3" id="KW-1185">Reference proteome</keyword>
<keyword evidence="1" id="KW-0812">Transmembrane</keyword>
<accession>A0AAD3TNM0</accession>
<sequence>MNQVASVCQSCSTTPNTIKTDLSNFLGLCNIQASNGSAANASSFAPLGYKTGQDANPDAPTTASSPASATTLPGVMLAVIVVLLTSGFAVL</sequence>
<evidence type="ECO:0000256" key="1">
    <source>
        <dbReference type="SAM" id="Phobius"/>
    </source>
</evidence>